<sequence length="61" mass="7268">MRELRPLRVVYLDLPVTRFFDKEHIPGIWNLGLNPISSQLIKNADFNRLFRAISVDVLRRF</sequence>
<reference evidence="2" key="1">
    <citation type="journal article" date="2017" name="Genome Biol.">
        <title>Comparative genomics reveals high biological diversity and specific adaptations in the industrially and medically important fungal genus Aspergillus.</title>
        <authorList>
            <person name="de Vries R.P."/>
            <person name="Riley R."/>
            <person name="Wiebenga A."/>
            <person name="Aguilar-Osorio G."/>
            <person name="Amillis S."/>
            <person name="Uchima C.A."/>
            <person name="Anderluh G."/>
            <person name="Asadollahi M."/>
            <person name="Askin M."/>
            <person name="Barry K."/>
            <person name="Battaglia E."/>
            <person name="Bayram O."/>
            <person name="Benocci T."/>
            <person name="Braus-Stromeyer S.A."/>
            <person name="Caldana C."/>
            <person name="Canovas D."/>
            <person name="Cerqueira G.C."/>
            <person name="Chen F."/>
            <person name="Chen W."/>
            <person name="Choi C."/>
            <person name="Clum A."/>
            <person name="Dos Santos R.A."/>
            <person name="Damasio A.R."/>
            <person name="Diallinas G."/>
            <person name="Emri T."/>
            <person name="Fekete E."/>
            <person name="Flipphi M."/>
            <person name="Freyberg S."/>
            <person name="Gallo A."/>
            <person name="Gournas C."/>
            <person name="Habgood R."/>
            <person name="Hainaut M."/>
            <person name="Harispe M.L."/>
            <person name="Henrissat B."/>
            <person name="Hilden K.S."/>
            <person name="Hope R."/>
            <person name="Hossain A."/>
            <person name="Karabika E."/>
            <person name="Karaffa L."/>
            <person name="Karanyi Z."/>
            <person name="Krasevec N."/>
            <person name="Kuo A."/>
            <person name="Kusch H."/>
            <person name="LaButti K."/>
            <person name="Lagendijk E.L."/>
            <person name="Lapidus A."/>
            <person name="Levasseur A."/>
            <person name="Lindquist E."/>
            <person name="Lipzen A."/>
            <person name="Logrieco A.F."/>
            <person name="MacCabe A."/>
            <person name="Maekelae M.R."/>
            <person name="Malavazi I."/>
            <person name="Melin P."/>
            <person name="Meyer V."/>
            <person name="Mielnichuk N."/>
            <person name="Miskei M."/>
            <person name="Molnar A.P."/>
            <person name="Mule G."/>
            <person name="Ngan C.Y."/>
            <person name="Orejas M."/>
            <person name="Orosz E."/>
            <person name="Ouedraogo J.P."/>
            <person name="Overkamp K.M."/>
            <person name="Park H.-S."/>
            <person name="Perrone G."/>
            <person name="Piumi F."/>
            <person name="Punt P.J."/>
            <person name="Ram A.F."/>
            <person name="Ramon A."/>
            <person name="Rauscher S."/>
            <person name="Record E."/>
            <person name="Riano-Pachon D.M."/>
            <person name="Robert V."/>
            <person name="Roehrig J."/>
            <person name="Ruller R."/>
            <person name="Salamov A."/>
            <person name="Salih N.S."/>
            <person name="Samson R.A."/>
            <person name="Sandor E."/>
            <person name="Sanguinetti M."/>
            <person name="Schuetze T."/>
            <person name="Sepcic K."/>
            <person name="Shelest E."/>
            <person name="Sherlock G."/>
            <person name="Sophianopoulou V."/>
            <person name="Squina F.M."/>
            <person name="Sun H."/>
            <person name="Susca A."/>
            <person name="Todd R.B."/>
            <person name="Tsang A."/>
            <person name="Unkles S.E."/>
            <person name="van de Wiele N."/>
            <person name="van Rossen-Uffink D."/>
            <person name="Oliveira J.V."/>
            <person name="Vesth T.C."/>
            <person name="Visser J."/>
            <person name="Yu J.-H."/>
            <person name="Zhou M."/>
            <person name="Andersen M.R."/>
            <person name="Archer D.B."/>
            <person name="Baker S.E."/>
            <person name="Benoit I."/>
            <person name="Brakhage A.A."/>
            <person name="Braus G.H."/>
            <person name="Fischer R."/>
            <person name="Frisvad J.C."/>
            <person name="Goldman G.H."/>
            <person name="Houbraken J."/>
            <person name="Oakley B."/>
            <person name="Pocsi I."/>
            <person name="Scazzocchio C."/>
            <person name="Seiboth B."/>
            <person name="vanKuyk P.A."/>
            <person name="Wortman J."/>
            <person name="Dyer P.S."/>
            <person name="Grigoriev I.V."/>
        </authorList>
    </citation>
    <scope>NUCLEOTIDE SEQUENCE [LARGE SCALE GENOMIC DNA]</scope>
    <source>
        <strain evidence="2">CBS 516.65</strain>
    </source>
</reference>
<evidence type="ECO:0000313" key="1">
    <source>
        <dbReference type="EMBL" id="OJJ80427.1"/>
    </source>
</evidence>
<accession>A0A1L9V909</accession>
<dbReference type="RefSeq" id="XP_022397125.1">
    <property type="nucleotide sequence ID" value="XM_022550418.1"/>
</dbReference>
<evidence type="ECO:0000313" key="2">
    <source>
        <dbReference type="Proteomes" id="UP000184300"/>
    </source>
</evidence>
<gene>
    <name evidence="1" type="ORF">ASPGLDRAFT_873073</name>
</gene>
<dbReference type="Proteomes" id="UP000184300">
    <property type="component" value="Unassembled WGS sequence"/>
</dbReference>
<dbReference type="EMBL" id="KV878911">
    <property type="protein sequence ID" value="OJJ80427.1"/>
    <property type="molecule type" value="Genomic_DNA"/>
</dbReference>
<organism evidence="1 2">
    <name type="scientific">Aspergillus glaucus CBS 516.65</name>
    <dbReference type="NCBI Taxonomy" id="1160497"/>
    <lineage>
        <taxon>Eukaryota</taxon>
        <taxon>Fungi</taxon>
        <taxon>Dikarya</taxon>
        <taxon>Ascomycota</taxon>
        <taxon>Pezizomycotina</taxon>
        <taxon>Eurotiomycetes</taxon>
        <taxon>Eurotiomycetidae</taxon>
        <taxon>Eurotiales</taxon>
        <taxon>Aspergillaceae</taxon>
        <taxon>Aspergillus</taxon>
        <taxon>Aspergillus subgen. Aspergillus</taxon>
    </lineage>
</organism>
<proteinExistence type="predicted"/>
<dbReference type="AlphaFoldDB" id="A0A1L9V909"/>
<dbReference type="GeneID" id="34466678"/>
<keyword evidence="2" id="KW-1185">Reference proteome</keyword>
<protein>
    <submittedName>
        <fullName evidence="1">Uncharacterized protein</fullName>
    </submittedName>
</protein>
<name>A0A1L9V909_ASPGL</name>
<dbReference type="VEuPathDB" id="FungiDB:ASPGLDRAFT_873073"/>